<dbReference type="InterPro" id="IPR036526">
    <property type="entry name" value="C-N_Hydrolase_sf"/>
</dbReference>
<dbReference type="PANTHER" id="PTHR23088">
    <property type="entry name" value="NITRILASE-RELATED"/>
    <property type="match status" value="1"/>
</dbReference>
<dbReference type="EMBL" id="JARBCY010000019">
    <property type="protein sequence ID" value="MEF3317547.1"/>
    <property type="molecule type" value="Genomic_DNA"/>
</dbReference>
<dbReference type="PANTHER" id="PTHR23088:SF27">
    <property type="entry name" value="DEAMINATED GLUTATHIONE AMIDASE"/>
    <property type="match status" value="1"/>
</dbReference>
<sequence>MKIALLQTNIHFLEPEKNYKNVEKLIEKAMKVENKPDILLLPEDWASGFSDKMFHEIEKHVESFNGPSLTFLREKAKEYKVWIVGGSISVKVNGDNYNTTYVINREGEIVGDYSKMHLYSDMDEDVAYKHGEKTDLIETEFGKIGLMICYDIRFCELPKTYALKGAEAIFVVSDFPNPRVDHWRTLLRARAIENQLFVVACNRVGESPMGTYCGHSIIIDPWGRIVAEGTDQQEIIYGEIDLKEIKEPRDLIHVFNHRRPTSYHELIKTEGVLGKDE</sequence>
<keyword evidence="4" id="KW-1185">Reference proteome</keyword>
<dbReference type="Proteomes" id="UP001328425">
    <property type="component" value="Unassembled WGS sequence"/>
</dbReference>
<dbReference type="GO" id="GO:0016787">
    <property type="term" value="F:hydrolase activity"/>
    <property type="evidence" value="ECO:0007669"/>
    <property type="project" value="UniProtKB-KW"/>
</dbReference>
<comment type="similarity">
    <text evidence="1">Belongs to the carbon-nitrogen hydrolase superfamily. NIT1/NIT2 family.</text>
</comment>
<dbReference type="SUPFAM" id="SSF56317">
    <property type="entry name" value="Carbon-nitrogen hydrolase"/>
    <property type="match status" value="1"/>
</dbReference>
<dbReference type="Pfam" id="PF00795">
    <property type="entry name" value="CN_hydrolase"/>
    <property type="match status" value="1"/>
</dbReference>
<dbReference type="PROSITE" id="PS50263">
    <property type="entry name" value="CN_HYDROLASE"/>
    <property type="match status" value="1"/>
</dbReference>
<gene>
    <name evidence="3" type="ORF">PV361_02390</name>
</gene>
<proteinExistence type="inferred from homology"/>
<organism evidence="3 4">
    <name type="scientific">Peptoniphilus grossensis</name>
    <dbReference type="NCBI Taxonomy" id="1465756"/>
    <lineage>
        <taxon>Bacteria</taxon>
        <taxon>Bacillati</taxon>
        <taxon>Bacillota</taxon>
        <taxon>Tissierellia</taxon>
        <taxon>Tissierellales</taxon>
        <taxon>Peptoniphilaceae</taxon>
        <taxon>Peptoniphilus</taxon>
    </lineage>
</organism>
<dbReference type="InterPro" id="IPR003010">
    <property type="entry name" value="C-N_Hydrolase"/>
</dbReference>
<comment type="caution">
    <text evidence="3">The sequence shown here is derived from an EMBL/GenBank/DDBJ whole genome shotgun (WGS) entry which is preliminary data.</text>
</comment>
<protein>
    <submittedName>
        <fullName evidence="3">Carbon-nitrogen family hydrolase</fullName>
    </submittedName>
</protein>
<evidence type="ECO:0000256" key="1">
    <source>
        <dbReference type="ARBA" id="ARBA00010613"/>
    </source>
</evidence>
<dbReference type="Gene3D" id="3.60.110.10">
    <property type="entry name" value="Carbon-nitrogen hydrolase"/>
    <property type="match status" value="1"/>
</dbReference>
<accession>A0ABU7X8E8</accession>
<evidence type="ECO:0000313" key="3">
    <source>
        <dbReference type="EMBL" id="MEF3317547.1"/>
    </source>
</evidence>
<reference evidence="3 4" key="1">
    <citation type="submission" date="2022-11" db="EMBL/GenBank/DDBJ databases">
        <title>The First Case of Preauricular Fistular Abscess Caused by Peptoniphilus grossensis.</title>
        <authorList>
            <person name="Byun J.-H."/>
        </authorList>
    </citation>
    <scope>NUCLEOTIDE SEQUENCE [LARGE SCALE GENOMIC DNA]</scope>
    <source>
        <strain evidence="3 4">GYB008</strain>
    </source>
</reference>
<dbReference type="RefSeq" id="WP_316718908.1">
    <property type="nucleotide sequence ID" value="NZ_JARBCY010000019.1"/>
</dbReference>
<feature type="domain" description="CN hydrolase" evidence="2">
    <location>
        <begin position="1"/>
        <end position="242"/>
    </location>
</feature>
<name>A0ABU7X8E8_9FIRM</name>
<keyword evidence="3" id="KW-0378">Hydrolase</keyword>
<evidence type="ECO:0000259" key="2">
    <source>
        <dbReference type="PROSITE" id="PS50263"/>
    </source>
</evidence>
<evidence type="ECO:0000313" key="4">
    <source>
        <dbReference type="Proteomes" id="UP001328425"/>
    </source>
</evidence>
<dbReference type="CDD" id="cd07583">
    <property type="entry name" value="nitrilase_5"/>
    <property type="match status" value="1"/>
</dbReference>